<sequence>MISGASSYQYLLDTNILIYPNDPKDPVKNKRATELLNFLQSEKNAALPAQALAEFANVALRKLIPPMDMSLIYLQIEGLIRDFPVLPLTKEIILEAFRGVRNYQFSYYDAQIWACAKFHQIPVILSEDFNSRSVIGGVTFLNPFDSGFDLRSLV</sequence>
<dbReference type="InterPro" id="IPR002716">
    <property type="entry name" value="PIN_dom"/>
</dbReference>
<evidence type="ECO:0000313" key="3">
    <source>
        <dbReference type="Proteomes" id="UP001576780"/>
    </source>
</evidence>
<proteinExistence type="predicted"/>
<accession>A0ABV4WTH5</accession>
<keyword evidence="3" id="KW-1185">Reference proteome</keyword>
<dbReference type="InterPro" id="IPR029060">
    <property type="entry name" value="PIN-like_dom_sf"/>
</dbReference>
<evidence type="ECO:0000313" key="2">
    <source>
        <dbReference type="EMBL" id="MFB2838401.1"/>
    </source>
</evidence>
<dbReference type="CDD" id="cd18692">
    <property type="entry name" value="PIN_VapC-like"/>
    <property type="match status" value="1"/>
</dbReference>
<dbReference type="SUPFAM" id="SSF88723">
    <property type="entry name" value="PIN domain-like"/>
    <property type="match status" value="1"/>
</dbReference>
<gene>
    <name evidence="2" type="ORF">ACE1CA_28235</name>
</gene>
<protein>
    <submittedName>
        <fullName evidence="2">PIN domain-containing protein</fullName>
    </submittedName>
</protein>
<comment type="caution">
    <text evidence="2">The sequence shown here is derived from an EMBL/GenBank/DDBJ whole genome shotgun (WGS) entry which is preliminary data.</text>
</comment>
<dbReference type="Proteomes" id="UP001576780">
    <property type="component" value="Unassembled WGS sequence"/>
</dbReference>
<reference evidence="2 3" key="1">
    <citation type="submission" date="2024-09" db="EMBL/GenBank/DDBJ databases">
        <title>Floridaenema gen nov. (Aerosakkonemataceae, Aerosakkonematales ord. nov., Cyanobacteria) from benthic tropical and subtropical fresh waters, with the description of four new species.</title>
        <authorList>
            <person name="Moretto J.A."/>
            <person name="Berthold D.E."/>
            <person name="Lefler F.W."/>
            <person name="Huang I.-S."/>
            <person name="Laughinghouse H. IV."/>
        </authorList>
    </citation>
    <scope>NUCLEOTIDE SEQUENCE [LARGE SCALE GENOMIC DNA]</scope>
    <source>
        <strain evidence="2 3">BLCC-F167</strain>
    </source>
</reference>
<name>A0ABV4WTH5_9CYAN</name>
<feature type="domain" description="PIN" evidence="1">
    <location>
        <begin position="10"/>
        <end position="129"/>
    </location>
</feature>
<organism evidence="2 3">
    <name type="scientific">Floridaenema evergladense BLCC-F167</name>
    <dbReference type="NCBI Taxonomy" id="3153639"/>
    <lineage>
        <taxon>Bacteria</taxon>
        <taxon>Bacillati</taxon>
        <taxon>Cyanobacteriota</taxon>
        <taxon>Cyanophyceae</taxon>
        <taxon>Oscillatoriophycideae</taxon>
        <taxon>Aerosakkonematales</taxon>
        <taxon>Aerosakkonemataceae</taxon>
        <taxon>Floridanema</taxon>
        <taxon>Floridanema evergladense</taxon>
    </lineage>
</organism>
<dbReference type="Pfam" id="PF01850">
    <property type="entry name" value="PIN"/>
    <property type="match status" value="1"/>
</dbReference>
<dbReference type="EMBL" id="JBHFNT010000249">
    <property type="protein sequence ID" value="MFB2838401.1"/>
    <property type="molecule type" value="Genomic_DNA"/>
</dbReference>
<evidence type="ECO:0000259" key="1">
    <source>
        <dbReference type="Pfam" id="PF01850"/>
    </source>
</evidence>
<dbReference type="Gene3D" id="3.40.50.1010">
    <property type="entry name" value="5'-nuclease"/>
    <property type="match status" value="1"/>
</dbReference>